<keyword evidence="1 6" id="KW-0808">Transferase</keyword>
<protein>
    <recommendedName>
        <fullName evidence="6 8">Adenylate kinase</fullName>
        <shortName evidence="6">AK</shortName>
        <ecNumber evidence="6 8">2.7.4.3</ecNumber>
    </recommendedName>
    <alternativeName>
        <fullName evidence="6">ATP-AMP transphosphorylase</fullName>
    </alternativeName>
    <alternativeName>
        <fullName evidence="6">ATP:AMP phosphotransferase</fullName>
    </alternativeName>
    <alternativeName>
        <fullName evidence="6">Adenylate monophosphate kinase</fullName>
    </alternativeName>
</protein>
<feature type="binding site" evidence="6">
    <location>
        <position position="203"/>
    </location>
    <ligand>
        <name>ATP</name>
        <dbReference type="ChEBI" id="CHEBI:30616"/>
    </ligand>
</feature>
<feature type="binding site" evidence="6">
    <location>
        <position position="131"/>
    </location>
    <ligand>
        <name>ATP</name>
        <dbReference type="ChEBI" id="CHEBI:30616"/>
    </ligand>
</feature>
<dbReference type="InterPro" id="IPR033690">
    <property type="entry name" value="Adenylat_kinase_CS"/>
</dbReference>
<comment type="pathway">
    <text evidence="6">Purine metabolism; AMP biosynthesis via salvage pathway; AMP from ADP: step 1/1.</text>
</comment>
<dbReference type="PROSITE" id="PS00113">
    <property type="entry name" value="ADENYLATE_KINASE"/>
    <property type="match status" value="1"/>
</dbReference>
<feature type="binding site" evidence="6">
    <location>
        <position position="36"/>
    </location>
    <ligand>
        <name>AMP</name>
        <dbReference type="ChEBI" id="CHEBI:456215"/>
    </ligand>
</feature>
<feature type="binding site" evidence="6">
    <location>
        <position position="97"/>
    </location>
    <ligand>
        <name>AMP</name>
        <dbReference type="ChEBI" id="CHEBI:456215"/>
    </ligand>
</feature>
<dbReference type="GO" id="GO:0044209">
    <property type="term" value="P:AMP salvage"/>
    <property type="evidence" value="ECO:0007669"/>
    <property type="project" value="UniProtKB-UniRule"/>
</dbReference>
<evidence type="ECO:0000256" key="1">
    <source>
        <dbReference type="ARBA" id="ARBA00022679"/>
    </source>
</evidence>
<keyword evidence="3 6" id="KW-0547">Nucleotide-binding</keyword>
<feature type="binding site" evidence="6">
    <location>
        <begin position="90"/>
        <end position="93"/>
    </location>
    <ligand>
        <name>AMP</name>
        <dbReference type="ChEBI" id="CHEBI:456215"/>
    </ligand>
</feature>
<keyword evidence="5 6" id="KW-0067">ATP-binding</keyword>
<feature type="binding site" evidence="6">
    <location>
        <position position="41"/>
    </location>
    <ligand>
        <name>AMP</name>
        <dbReference type="ChEBI" id="CHEBI:456215"/>
    </ligand>
</feature>
<dbReference type="EC" id="2.7.4.3" evidence="6 8"/>
<feature type="binding site" evidence="6">
    <location>
        <position position="137"/>
    </location>
    <ligand>
        <name>Zn(2+)</name>
        <dbReference type="ChEBI" id="CHEBI:29105"/>
        <note>structural</note>
    </ligand>
</feature>
<proteinExistence type="inferred from homology"/>
<keyword evidence="4 6" id="KW-0418">Kinase</keyword>
<feature type="binding site" evidence="6">
    <location>
        <position position="157"/>
    </location>
    <ligand>
        <name>Zn(2+)</name>
        <dbReference type="ChEBI" id="CHEBI:29105"/>
        <note>structural</note>
    </ligand>
</feature>
<sequence length="222" mass="24863">MSEQRTYIVLLGVPGAGKGTQAKLLEQSLGLPQISTGDIFRYNLKHETELGKLAQRYMDRGDLVPDEVTIRMVEERLQQPDCARGAIMDGFPRNLVQAAALDRMTAPYGGVKVAPLIQVDDEETIRRITGRRTCRTCGAVYHILYNPPKVAGVCDIDGGELYQREDDKEETVRNRLYVYYKQTAPLIGYYFAKGLLREIDGTQSIEEVQNALIAVIREAQPA</sequence>
<evidence type="ECO:0000256" key="6">
    <source>
        <dbReference type="HAMAP-Rule" id="MF_00235"/>
    </source>
</evidence>
<evidence type="ECO:0000256" key="2">
    <source>
        <dbReference type="ARBA" id="ARBA00022727"/>
    </source>
</evidence>
<evidence type="ECO:0000256" key="5">
    <source>
        <dbReference type="ARBA" id="ARBA00022840"/>
    </source>
</evidence>
<dbReference type="InterPro" id="IPR027417">
    <property type="entry name" value="P-loop_NTPase"/>
</dbReference>
<dbReference type="Pfam" id="PF05191">
    <property type="entry name" value="ADK_lid"/>
    <property type="match status" value="1"/>
</dbReference>
<keyword evidence="2 6" id="KW-0545">Nucleotide biosynthesis</keyword>
<keyword evidence="6" id="KW-0862">Zinc</keyword>
<comment type="subunit">
    <text evidence="6 8">Monomer.</text>
</comment>
<accession>A0A7C1FSK5</accession>
<dbReference type="NCBIfam" id="TIGR01351">
    <property type="entry name" value="adk"/>
    <property type="match status" value="1"/>
</dbReference>
<organism evidence="10">
    <name type="scientific">Caldilinea aerophila</name>
    <dbReference type="NCBI Taxonomy" id="133453"/>
    <lineage>
        <taxon>Bacteria</taxon>
        <taxon>Bacillati</taxon>
        <taxon>Chloroflexota</taxon>
        <taxon>Caldilineae</taxon>
        <taxon>Caldilineales</taxon>
        <taxon>Caldilineaceae</taxon>
        <taxon>Caldilinea</taxon>
    </lineage>
</organism>
<dbReference type="NCBIfam" id="NF001380">
    <property type="entry name" value="PRK00279.1-2"/>
    <property type="match status" value="1"/>
</dbReference>
<dbReference type="InterPro" id="IPR000850">
    <property type="entry name" value="Adenylat/UMP-CMP_kin"/>
</dbReference>
<dbReference type="PRINTS" id="PR00094">
    <property type="entry name" value="ADENYLTKNASE"/>
</dbReference>
<comment type="subcellular location">
    <subcellularLocation>
        <location evidence="6 8">Cytoplasm</location>
    </subcellularLocation>
</comment>
<dbReference type="HAMAP" id="MF_00235">
    <property type="entry name" value="Adenylate_kinase_Adk"/>
    <property type="match status" value="1"/>
</dbReference>
<dbReference type="SUPFAM" id="SSF52540">
    <property type="entry name" value="P-loop containing nucleoside triphosphate hydrolases"/>
    <property type="match status" value="1"/>
</dbReference>
<feature type="binding site" evidence="6">
    <location>
        <position position="175"/>
    </location>
    <ligand>
        <name>AMP</name>
        <dbReference type="ChEBI" id="CHEBI:456215"/>
    </ligand>
</feature>
<dbReference type="NCBIfam" id="NF011100">
    <property type="entry name" value="PRK14527.1"/>
    <property type="match status" value="1"/>
</dbReference>
<evidence type="ECO:0000256" key="8">
    <source>
        <dbReference type="RuleBase" id="RU003331"/>
    </source>
</evidence>
<dbReference type="InterPro" id="IPR006259">
    <property type="entry name" value="Adenyl_kin_sub"/>
</dbReference>
<gene>
    <name evidence="6" type="primary">adk</name>
    <name evidence="10" type="ORF">ENQ20_03445</name>
</gene>
<dbReference type="Gene3D" id="3.40.50.300">
    <property type="entry name" value="P-loop containing nucleotide triphosphate hydrolases"/>
    <property type="match status" value="1"/>
</dbReference>
<evidence type="ECO:0000259" key="9">
    <source>
        <dbReference type="Pfam" id="PF05191"/>
    </source>
</evidence>
<evidence type="ECO:0000256" key="7">
    <source>
        <dbReference type="RuleBase" id="RU003330"/>
    </source>
</evidence>
<comment type="domain">
    <text evidence="6">Consists of three domains, a large central CORE domain and two small peripheral domains, NMPbind and LID, which undergo movements during catalysis. The LID domain closes over the site of phosphoryl transfer upon ATP binding. Assembling and dissambling the active center during each catalytic cycle provides an effective means to prevent ATP hydrolysis. Some bacteria have evolved a zinc-coordinating structure that stabilizes the LID domain.</text>
</comment>
<evidence type="ECO:0000256" key="3">
    <source>
        <dbReference type="ARBA" id="ARBA00022741"/>
    </source>
</evidence>
<comment type="caution">
    <text evidence="10">The sequence shown here is derived from an EMBL/GenBank/DDBJ whole genome shotgun (WGS) entry which is preliminary data.</text>
</comment>
<feature type="binding site" evidence="6">
    <location>
        <begin position="140"/>
        <end position="141"/>
    </location>
    <ligand>
        <name>ATP</name>
        <dbReference type="ChEBI" id="CHEBI:30616"/>
    </ligand>
</feature>
<dbReference type="InterPro" id="IPR007862">
    <property type="entry name" value="Adenylate_kinase_lid-dom"/>
</dbReference>
<dbReference type="GO" id="GO:0005524">
    <property type="term" value="F:ATP binding"/>
    <property type="evidence" value="ECO:0007669"/>
    <property type="project" value="UniProtKB-UniRule"/>
</dbReference>
<feature type="binding site" evidence="6">
    <location>
        <position position="164"/>
    </location>
    <ligand>
        <name>AMP</name>
        <dbReference type="ChEBI" id="CHEBI:456215"/>
    </ligand>
</feature>
<feature type="binding site" evidence="6">
    <location>
        <position position="154"/>
    </location>
    <ligand>
        <name>Zn(2+)</name>
        <dbReference type="ChEBI" id="CHEBI:29105"/>
        <note>structural</note>
    </ligand>
</feature>
<keyword evidence="6" id="KW-0479">Metal-binding</keyword>
<dbReference type="UniPathway" id="UPA00588">
    <property type="reaction ID" value="UER00649"/>
</dbReference>
<dbReference type="GO" id="GO:0004017">
    <property type="term" value="F:AMP kinase activity"/>
    <property type="evidence" value="ECO:0007669"/>
    <property type="project" value="UniProtKB-UniRule"/>
</dbReference>
<feature type="binding site" evidence="6">
    <location>
        <begin position="62"/>
        <end position="64"/>
    </location>
    <ligand>
        <name>AMP</name>
        <dbReference type="ChEBI" id="CHEBI:456215"/>
    </ligand>
</feature>
<comment type="similarity">
    <text evidence="6 7">Belongs to the adenylate kinase family.</text>
</comment>
<feature type="region of interest" description="NMP" evidence="6">
    <location>
        <begin position="35"/>
        <end position="64"/>
    </location>
</feature>
<dbReference type="GO" id="GO:0008270">
    <property type="term" value="F:zinc ion binding"/>
    <property type="evidence" value="ECO:0007669"/>
    <property type="project" value="UniProtKB-UniRule"/>
</dbReference>
<dbReference type="EMBL" id="DSMG01000041">
    <property type="protein sequence ID" value="HDX30531.1"/>
    <property type="molecule type" value="Genomic_DNA"/>
</dbReference>
<comment type="function">
    <text evidence="6">Catalyzes the reversible transfer of the terminal phosphate group between ATP and AMP. Plays an important role in cellular energy homeostasis and in adenine nucleotide metabolism.</text>
</comment>
<evidence type="ECO:0000313" key="10">
    <source>
        <dbReference type="EMBL" id="HDX30531.1"/>
    </source>
</evidence>
<feature type="domain" description="Adenylate kinase active site lid" evidence="9">
    <location>
        <begin position="131"/>
        <end position="166"/>
    </location>
</feature>
<feature type="binding site" evidence="6">
    <location>
        <begin position="15"/>
        <end position="20"/>
    </location>
    <ligand>
        <name>ATP</name>
        <dbReference type="ChEBI" id="CHEBI:30616"/>
    </ligand>
</feature>
<dbReference type="NCBIfam" id="NF001381">
    <property type="entry name" value="PRK00279.1-3"/>
    <property type="match status" value="1"/>
</dbReference>
<reference evidence="10" key="1">
    <citation type="journal article" date="2020" name="mSystems">
        <title>Genome- and Community-Level Interaction Insights into Carbon Utilization and Element Cycling Functions of Hydrothermarchaeota in Hydrothermal Sediment.</title>
        <authorList>
            <person name="Zhou Z."/>
            <person name="Liu Y."/>
            <person name="Xu W."/>
            <person name="Pan J."/>
            <person name="Luo Z.H."/>
            <person name="Li M."/>
        </authorList>
    </citation>
    <scope>NUCLEOTIDE SEQUENCE [LARGE SCALE GENOMIC DNA]</scope>
    <source>
        <strain evidence="10">SpSt-289</strain>
    </source>
</reference>
<keyword evidence="6" id="KW-0963">Cytoplasm</keyword>
<dbReference type="GO" id="GO:0005737">
    <property type="term" value="C:cytoplasm"/>
    <property type="evidence" value="ECO:0007669"/>
    <property type="project" value="UniProtKB-SubCell"/>
</dbReference>
<comment type="catalytic activity">
    <reaction evidence="6 8">
        <text>AMP + ATP = 2 ADP</text>
        <dbReference type="Rhea" id="RHEA:12973"/>
        <dbReference type="ChEBI" id="CHEBI:30616"/>
        <dbReference type="ChEBI" id="CHEBI:456215"/>
        <dbReference type="ChEBI" id="CHEBI:456216"/>
        <dbReference type="EC" id="2.7.4.3"/>
    </reaction>
</comment>
<dbReference type="Pfam" id="PF00406">
    <property type="entry name" value="ADK"/>
    <property type="match status" value="1"/>
</dbReference>
<feature type="region of interest" description="LID" evidence="6">
    <location>
        <begin position="130"/>
        <end position="167"/>
    </location>
</feature>
<dbReference type="AlphaFoldDB" id="A0A7C1FSK5"/>
<dbReference type="PANTHER" id="PTHR23359">
    <property type="entry name" value="NUCLEOTIDE KINASE"/>
    <property type="match status" value="1"/>
</dbReference>
<feature type="binding site" evidence="6">
    <location>
        <position position="134"/>
    </location>
    <ligand>
        <name>Zn(2+)</name>
        <dbReference type="ChEBI" id="CHEBI:29105"/>
        <note>structural</note>
    </ligand>
</feature>
<dbReference type="FunFam" id="3.40.50.300:FF:000106">
    <property type="entry name" value="Adenylate kinase mitochondrial"/>
    <property type="match status" value="1"/>
</dbReference>
<dbReference type="CDD" id="cd01428">
    <property type="entry name" value="ADK"/>
    <property type="match status" value="1"/>
</dbReference>
<name>A0A7C1FSK5_9CHLR</name>
<evidence type="ECO:0000256" key="4">
    <source>
        <dbReference type="ARBA" id="ARBA00022777"/>
    </source>
</evidence>